<protein>
    <submittedName>
        <fullName evidence="1">Uncharacterized protein</fullName>
    </submittedName>
</protein>
<reference evidence="1" key="2">
    <citation type="submission" date="2020-08" db="EMBL/GenBank/DDBJ databases">
        <authorList>
            <person name="Chen M."/>
            <person name="Teng W."/>
            <person name="Zhao L."/>
            <person name="Hu C."/>
            <person name="Zhou Y."/>
            <person name="Han B."/>
            <person name="Song L."/>
            <person name="Shu W."/>
        </authorList>
    </citation>
    <scope>NUCLEOTIDE SEQUENCE</scope>
    <source>
        <strain evidence="1">FACHB-1277</strain>
    </source>
</reference>
<sequence length="51" mass="5562">MGRASPVPSLFGFIVVKSLLQWFTGQAIAAKLRTRQSKAIAENQPSNQLCT</sequence>
<dbReference type="AlphaFoldDB" id="A0A926UTZ4"/>
<reference evidence="1" key="1">
    <citation type="journal article" date="2015" name="ISME J.">
        <title>Draft Genome Sequence of Streptomyces incarnatus NRRL8089, which Produces the Nucleoside Antibiotic Sinefungin.</title>
        <authorList>
            <person name="Oshima K."/>
            <person name="Hattori M."/>
            <person name="Shimizu H."/>
            <person name="Fukuda K."/>
            <person name="Nemoto M."/>
            <person name="Inagaki K."/>
            <person name="Tamura T."/>
        </authorList>
    </citation>
    <scope>NUCLEOTIDE SEQUENCE</scope>
    <source>
        <strain evidence="1">FACHB-1277</strain>
    </source>
</reference>
<gene>
    <name evidence="1" type="ORF">H6F44_07575</name>
</gene>
<evidence type="ECO:0000313" key="1">
    <source>
        <dbReference type="EMBL" id="MBD2149980.1"/>
    </source>
</evidence>
<dbReference type="Proteomes" id="UP000631421">
    <property type="component" value="Unassembled WGS sequence"/>
</dbReference>
<dbReference type="RefSeq" id="WP_190350351.1">
    <property type="nucleotide sequence ID" value="NZ_JACJPY010000016.1"/>
</dbReference>
<evidence type="ECO:0000313" key="2">
    <source>
        <dbReference type="Proteomes" id="UP000631421"/>
    </source>
</evidence>
<proteinExistence type="predicted"/>
<organism evidence="1 2">
    <name type="scientific">Pseudanabaena cinerea FACHB-1277</name>
    <dbReference type="NCBI Taxonomy" id="2949581"/>
    <lineage>
        <taxon>Bacteria</taxon>
        <taxon>Bacillati</taxon>
        <taxon>Cyanobacteriota</taxon>
        <taxon>Cyanophyceae</taxon>
        <taxon>Pseudanabaenales</taxon>
        <taxon>Pseudanabaenaceae</taxon>
        <taxon>Pseudanabaena</taxon>
        <taxon>Pseudanabaena cinerea</taxon>
    </lineage>
</organism>
<accession>A0A926UTZ4</accession>
<dbReference type="EMBL" id="JACJPY010000016">
    <property type="protein sequence ID" value="MBD2149980.1"/>
    <property type="molecule type" value="Genomic_DNA"/>
</dbReference>
<comment type="caution">
    <text evidence="1">The sequence shown here is derived from an EMBL/GenBank/DDBJ whole genome shotgun (WGS) entry which is preliminary data.</text>
</comment>
<name>A0A926UTZ4_9CYAN</name>
<keyword evidence="2" id="KW-1185">Reference proteome</keyword>